<reference evidence="1 2" key="1">
    <citation type="journal article" date="2013" name="Proc. Natl. Acad. Sci. U.S.A.">
        <title>Genome of an arbuscular mycorrhizal fungus provides insight into the oldest plant symbiosis.</title>
        <authorList>
            <person name="Tisserant E."/>
            <person name="Malbreil M."/>
            <person name="Kuo A."/>
            <person name="Kohler A."/>
            <person name="Symeonidi A."/>
            <person name="Balestrini R."/>
            <person name="Charron P."/>
            <person name="Duensing N."/>
            <person name="Frei Dit Frey N."/>
            <person name="Gianinazzi-Pearson V."/>
            <person name="Gilbert L.B."/>
            <person name="Handa Y."/>
            <person name="Herr J.R."/>
            <person name="Hijri M."/>
            <person name="Koul R."/>
            <person name="Kawaguchi M."/>
            <person name="Krajinski F."/>
            <person name="Lammers P.J."/>
            <person name="Masclaux F.G."/>
            <person name="Murat C."/>
            <person name="Morin E."/>
            <person name="Ndikumana S."/>
            <person name="Pagni M."/>
            <person name="Petitpierre D."/>
            <person name="Requena N."/>
            <person name="Rosikiewicz P."/>
            <person name="Riley R."/>
            <person name="Saito K."/>
            <person name="San Clemente H."/>
            <person name="Shapiro H."/>
            <person name="van Tuinen D."/>
            <person name="Becard G."/>
            <person name="Bonfante P."/>
            <person name="Paszkowski U."/>
            <person name="Shachar-Hill Y.Y."/>
            <person name="Tuskan G.A."/>
            <person name="Young P.W."/>
            <person name="Sanders I.R."/>
            <person name="Henrissat B."/>
            <person name="Rensing S.A."/>
            <person name="Grigoriev I.V."/>
            <person name="Corradi N."/>
            <person name="Roux C."/>
            <person name="Martin F."/>
        </authorList>
    </citation>
    <scope>NUCLEOTIDE SEQUENCE [LARGE SCALE GENOMIC DNA]</scope>
    <source>
        <strain evidence="1 2">DAOM 197198</strain>
    </source>
</reference>
<organism evidence="1 2">
    <name type="scientific">Rhizophagus irregularis (strain DAOM 181602 / DAOM 197198 / MUCL 43194)</name>
    <name type="common">Arbuscular mycorrhizal fungus</name>
    <name type="synonym">Glomus intraradices</name>
    <dbReference type="NCBI Taxonomy" id="747089"/>
    <lineage>
        <taxon>Eukaryota</taxon>
        <taxon>Fungi</taxon>
        <taxon>Fungi incertae sedis</taxon>
        <taxon>Mucoromycota</taxon>
        <taxon>Glomeromycotina</taxon>
        <taxon>Glomeromycetes</taxon>
        <taxon>Glomerales</taxon>
        <taxon>Glomeraceae</taxon>
        <taxon>Rhizophagus</taxon>
    </lineage>
</organism>
<sequence>MTLNNSSCRIGGGGGILTDLMSVEVISVLKIDSKSPLSVITLAKLFPFLFRSGLMTPERFTLASL</sequence>
<name>A0A2P4QDR0_RHIID</name>
<proteinExistence type="predicted"/>
<evidence type="ECO:0000313" key="2">
    <source>
        <dbReference type="Proteomes" id="UP000018888"/>
    </source>
</evidence>
<dbReference type="AlphaFoldDB" id="A0A2P4QDR0"/>
<accession>A0A2P4QDR0</accession>
<comment type="caution">
    <text evidence="1">The sequence shown here is derived from an EMBL/GenBank/DDBJ whole genome shotgun (WGS) entry which is preliminary data.</text>
</comment>
<protein>
    <submittedName>
        <fullName evidence="1">Uncharacterized protein</fullName>
    </submittedName>
</protein>
<keyword evidence="2" id="KW-1185">Reference proteome</keyword>
<gene>
    <name evidence="1" type="ORF">GLOIN_2v1562161</name>
</gene>
<dbReference type="EMBL" id="AUPC02000057">
    <property type="protein sequence ID" value="POG75757.1"/>
    <property type="molecule type" value="Genomic_DNA"/>
</dbReference>
<reference evidence="1 2" key="2">
    <citation type="journal article" date="2018" name="New Phytol.">
        <title>High intraspecific genome diversity in the model arbuscular mycorrhizal symbiont Rhizophagus irregularis.</title>
        <authorList>
            <person name="Chen E.C.H."/>
            <person name="Morin E."/>
            <person name="Beaudet D."/>
            <person name="Noel J."/>
            <person name="Yildirir G."/>
            <person name="Ndikumana S."/>
            <person name="Charron P."/>
            <person name="St-Onge C."/>
            <person name="Giorgi J."/>
            <person name="Kruger M."/>
            <person name="Marton T."/>
            <person name="Ropars J."/>
            <person name="Grigoriev I.V."/>
            <person name="Hainaut M."/>
            <person name="Henrissat B."/>
            <person name="Roux C."/>
            <person name="Martin F."/>
            <person name="Corradi N."/>
        </authorList>
    </citation>
    <scope>NUCLEOTIDE SEQUENCE [LARGE SCALE GENOMIC DNA]</scope>
    <source>
        <strain evidence="1 2">DAOM 197198</strain>
    </source>
</reference>
<dbReference type="Proteomes" id="UP000018888">
    <property type="component" value="Unassembled WGS sequence"/>
</dbReference>
<evidence type="ECO:0000313" key="1">
    <source>
        <dbReference type="EMBL" id="POG75757.1"/>
    </source>
</evidence>